<dbReference type="InterPro" id="IPR036291">
    <property type="entry name" value="NAD(P)-bd_dom_sf"/>
</dbReference>
<dbReference type="RefSeq" id="WP_131282026.1">
    <property type="nucleotide sequence ID" value="NZ_JBHSLR010000005.1"/>
</dbReference>
<proteinExistence type="inferred from homology"/>
<feature type="binding site" evidence="11">
    <location>
        <begin position="239"/>
        <end position="240"/>
    </location>
    <ligand>
        <name>NAD(+)</name>
        <dbReference type="ChEBI" id="CHEBI:57540"/>
    </ligand>
</feature>
<dbReference type="OrthoDB" id="9804592at2"/>
<dbReference type="SMART" id="SM01003">
    <property type="entry name" value="AlaDh_PNT_N"/>
    <property type="match status" value="1"/>
</dbReference>
<comment type="catalytic activity">
    <reaction evidence="8">
        <text>L-alanine + NAD(+) + H2O = pyruvate + NH4(+) + NADH + H(+)</text>
        <dbReference type="Rhea" id="RHEA:18405"/>
        <dbReference type="ChEBI" id="CHEBI:15361"/>
        <dbReference type="ChEBI" id="CHEBI:15377"/>
        <dbReference type="ChEBI" id="CHEBI:15378"/>
        <dbReference type="ChEBI" id="CHEBI:28938"/>
        <dbReference type="ChEBI" id="CHEBI:57540"/>
        <dbReference type="ChEBI" id="CHEBI:57945"/>
        <dbReference type="ChEBI" id="CHEBI:57972"/>
        <dbReference type="EC" id="1.4.1.1"/>
    </reaction>
</comment>
<dbReference type="InterPro" id="IPR007886">
    <property type="entry name" value="AlaDH/PNT_N"/>
</dbReference>
<protein>
    <recommendedName>
        <fullName evidence="7 8">Alanine dehydrogenase</fullName>
        <ecNumber evidence="3 8">1.4.1.1</ecNumber>
    </recommendedName>
</protein>
<dbReference type="GO" id="GO:0005886">
    <property type="term" value="C:plasma membrane"/>
    <property type="evidence" value="ECO:0007669"/>
    <property type="project" value="TreeGrafter"/>
</dbReference>
<evidence type="ECO:0000256" key="10">
    <source>
        <dbReference type="PIRSR" id="PIRSR000183-2"/>
    </source>
</evidence>
<evidence type="ECO:0000256" key="7">
    <source>
        <dbReference type="ARBA" id="ARBA00072341"/>
    </source>
</evidence>
<evidence type="ECO:0000256" key="2">
    <source>
        <dbReference type="ARBA" id="ARBA00005689"/>
    </source>
</evidence>
<evidence type="ECO:0000313" key="15">
    <source>
        <dbReference type="Proteomes" id="UP000293036"/>
    </source>
</evidence>
<feature type="binding site" evidence="10">
    <location>
        <position position="75"/>
    </location>
    <ligand>
        <name>substrate</name>
    </ligand>
</feature>
<comment type="caution">
    <text evidence="14">The sequence shown here is derived from an EMBL/GenBank/DDBJ whole genome shotgun (WGS) entry which is preliminary data.</text>
</comment>
<dbReference type="PANTHER" id="PTHR42795">
    <property type="entry name" value="ALANINE DEHYDROGENASE"/>
    <property type="match status" value="1"/>
</dbReference>
<dbReference type="AlphaFoldDB" id="A0A4Q9V0J3"/>
<reference evidence="14 15" key="1">
    <citation type="submission" date="2019-02" db="EMBL/GenBank/DDBJ databases">
        <title>Arcanobacterium bovis sp. nov., isolated from the milk of a cow with mastitis.</title>
        <authorList>
            <person name="Sammra O."/>
            <person name="Foster G."/>
            <person name="Hassan A."/>
            <person name="Alssahen M."/>
            <person name="Laemmler C."/>
            <person name="Borowiak M."/>
            <person name="Malorny B."/>
            <person name="Abdulmawjood A."/>
        </authorList>
    </citation>
    <scope>NUCLEOTIDE SEQUENCE [LARGE SCALE GENOMIC DNA]</scope>
    <source>
        <strain evidence="14 15">C605018/01/1</strain>
    </source>
</reference>
<sequence>MIIGVPKEIKNNEFRVALTPQGADALVKHGHTVYVQAGAGEGSSISDDEYMAAGAKLLPTAEEVWATADMIMKVKEPIEPEYELMREGQVLFTYLHLAADRPLTEKLLEKKVTSIAYETVQTDKGGLPLLSPMSEVAGRLSAQVAANLLMKSEGGRGILMGGTAGTARAKTVVLGGGTAGYEAAKVAAGMGSRVTVFDVNIERLMYLEDVNRDEIDTAYSTPLAVAEALKDADVVIGSVLIPGARAPHLVTNDMVAGMKPGSVLVDIAIDQGGCFEDSHPTTHADPTFTVHNSTFYCVANMPGVMPRTSTYALTNATMRYALLLADKGWKTALSERTDLLRGLTTHNGDLYCESVAAAFGLDSKNPSEAIA</sequence>
<accession>A0A4Q9V0J3</accession>
<gene>
    <name evidence="14" type="primary">ald</name>
    <name evidence="14" type="ORF">EZJ44_07725</name>
</gene>
<dbReference type="SUPFAM" id="SSF51735">
    <property type="entry name" value="NAD(P)-binding Rossmann-fold domains"/>
    <property type="match status" value="1"/>
</dbReference>
<feature type="binding site" evidence="11">
    <location>
        <position position="220"/>
    </location>
    <ligand>
        <name>NAD(+)</name>
        <dbReference type="ChEBI" id="CHEBI:57540"/>
    </ligand>
</feature>
<feature type="binding site" evidence="11">
    <location>
        <position position="134"/>
    </location>
    <ligand>
        <name>NAD(+)</name>
        <dbReference type="ChEBI" id="CHEBI:57540"/>
    </ligand>
</feature>
<dbReference type="PIRSF" id="PIRSF000183">
    <property type="entry name" value="Alanine_dh"/>
    <property type="match status" value="1"/>
</dbReference>
<keyword evidence="4 8" id="KW-0560">Oxidoreductase</keyword>
<feature type="binding site" evidence="11">
    <location>
        <begin position="267"/>
        <end position="270"/>
    </location>
    <ligand>
        <name>NAD(+)</name>
        <dbReference type="ChEBI" id="CHEBI:57540"/>
    </ligand>
</feature>
<comment type="subunit">
    <text evidence="6">Homohexamer. Trimer of dimers.</text>
</comment>
<feature type="domain" description="Alanine dehydrogenase/pyridine nucleotide transhydrogenase NAD(H)-binding" evidence="12">
    <location>
        <begin position="149"/>
        <end position="297"/>
    </location>
</feature>
<evidence type="ECO:0000313" key="14">
    <source>
        <dbReference type="EMBL" id="TBW20966.1"/>
    </source>
</evidence>
<evidence type="ECO:0000256" key="5">
    <source>
        <dbReference type="ARBA" id="ARBA00023027"/>
    </source>
</evidence>
<comment type="similarity">
    <text evidence="2 8">Belongs to the AlaDH/PNT family.</text>
</comment>
<dbReference type="EC" id="1.4.1.1" evidence="3 8"/>
<evidence type="ECO:0000256" key="8">
    <source>
        <dbReference type="PIRNR" id="PIRNR000183"/>
    </source>
</evidence>
<dbReference type="SMART" id="SM01002">
    <property type="entry name" value="AlaDh_PNT_C"/>
    <property type="match status" value="1"/>
</dbReference>
<feature type="active site" description="Proton donor/acceptor" evidence="9">
    <location>
        <position position="96"/>
    </location>
</feature>
<evidence type="ECO:0000259" key="12">
    <source>
        <dbReference type="SMART" id="SM01002"/>
    </source>
</evidence>
<keyword evidence="5 8" id="KW-0520">NAD</keyword>
<dbReference type="PROSITE" id="PS00836">
    <property type="entry name" value="ALADH_PNT_1"/>
    <property type="match status" value="1"/>
</dbReference>
<comment type="pathway">
    <text evidence="1 8">Amino-acid degradation; L-alanine degradation via dehydrogenase pathway; NH(3) and pyruvate from L-alanine: step 1/1.</text>
</comment>
<dbReference type="CDD" id="cd05305">
    <property type="entry name" value="L-AlaDH"/>
    <property type="match status" value="1"/>
</dbReference>
<dbReference type="GO" id="GO:0000166">
    <property type="term" value="F:nucleotide binding"/>
    <property type="evidence" value="ECO:0007669"/>
    <property type="project" value="UniProtKB-KW"/>
</dbReference>
<evidence type="ECO:0000256" key="1">
    <source>
        <dbReference type="ARBA" id="ARBA00005206"/>
    </source>
</evidence>
<dbReference type="FunFam" id="3.40.50.720:FF:000049">
    <property type="entry name" value="Alanine dehydrogenase"/>
    <property type="match status" value="1"/>
</dbReference>
<dbReference type="Pfam" id="PF05222">
    <property type="entry name" value="AlaDh_PNT_N"/>
    <property type="match status" value="1"/>
</dbReference>
<dbReference type="InterPro" id="IPR008142">
    <property type="entry name" value="AlaDH/PNT_CS1"/>
</dbReference>
<name>A0A4Q9V0J3_9ACTO</name>
<dbReference type="Proteomes" id="UP000293036">
    <property type="component" value="Unassembled WGS sequence"/>
</dbReference>
<feature type="active site" description="Proton donor/acceptor" evidence="9">
    <location>
        <position position="270"/>
    </location>
</feature>
<dbReference type="NCBIfam" id="TIGR00518">
    <property type="entry name" value="alaDH"/>
    <property type="match status" value="1"/>
</dbReference>
<organism evidence="14 15">
    <name type="scientific">Arcanobacterium bovis</name>
    <dbReference type="NCBI Taxonomy" id="2529275"/>
    <lineage>
        <taxon>Bacteria</taxon>
        <taxon>Bacillati</taxon>
        <taxon>Actinomycetota</taxon>
        <taxon>Actinomycetes</taxon>
        <taxon>Actinomycetales</taxon>
        <taxon>Actinomycetaceae</taxon>
        <taxon>Arcanobacterium</taxon>
    </lineage>
</organism>
<evidence type="ECO:0000256" key="9">
    <source>
        <dbReference type="PIRSR" id="PIRSR000183-1"/>
    </source>
</evidence>
<evidence type="ECO:0000256" key="4">
    <source>
        <dbReference type="ARBA" id="ARBA00023002"/>
    </source>
</evidence>
<evidence type="ECO:0000256" key="3">
    <source>
        <dbReference type="ARBA" id="ARBA00012897"/>
    </source>
</evidence>
<keyword evidence="15" id="KW-1185">Reference proteome</keyword>
<feature type="binding site" evidence="10">
    <location>
        <position position="15"/>
    </location>
    <ligand>
        <name>substrate</name>
    </ligand>
</feature>
<feature type="binding site" evidence="11">
    <location>
        <begin position="298"/>
        <end position="301"/>
    </location>
    <ligand>
        <name>NAD(+)</name>
        <dbReference type="ChEBI" id="CHEBI:57540"/>
    </ligand>
</feature>
<evidence type="ECO:0000256" key="6">
    <source>
        <dbReference type="ARBA" id="ARBA00065528"/>
    </source>
</evidence>
<dbReference type="UniPathway" id="UPA00527">
    <property type="reaction ID" value="UER00585"/>
</dbReference>
<dbReference type="EMBL" id="SJDT01000006">
    <property type="protein sequence ID" value="TBW20966.1"/>
    <property type="molecule type" value="Genomic_DNA"/>
</dbReference>
<dbReference type="InterPro" id="IPR007698">
    <property type="entry name" value="AlaDH/PNT_NAD(H)-bd"/>
</dbReference>
<keyword evidence="11" id="KW-0547">Nucleotide-binding</keyword>
<dbReference type="PANTHER" id="PTHR42795:SF1">
    <property type="entry name" value="ALANINE DEHYDROGENASE"/>
    <property type="match status" value="1"/>
</dbReference>
<feature type="binding site" evidence="11">
    <location>
        <position position="198"/>
    </location>
    <ligand>
        <name>NAD(+)</name>
        <dbReference type="ChEBI" id="CHEBI:57540"/>
    </ligand>
</feature>
<dbReference type="Gene3D" id="3.40.50.720">
    <property type="entry name" value="NAD(P)-binding Rossmann-like Domain"/>
    <property type="match status" value="2"/>
</dbReference>
<comment type="function">
    <text evidence="8">Catalyzes the reversible reductive amination of pyruvate to L-alanine.</text>
</comment>
<dbReference type="GO" id="GO:0042853">
    <property type="term" value="P:L-alanine catabolic process"/>
    <property type="evidence" value="ECO:0007669"/>
    <property type="project" value="UniProtKB-UniPathway"/>
</dbReference>
<dbReference type="GO" id="GO:0000286">
    <property type="term" value="F:alanine dehydrogenase activity"/>
    <property type="evidence" value="ECO:0007669"/>
    <property type="project" value="UniProtKB-UniRule"/>
</dbReference>
<feature type="binding site" evidence="11">
    <location>
        <begin position="178"/>
        <end position="179"/>
    </location>
    <ligand>
        <name>NAD(+)</name>
        <dbReference type="ChEBI" id="CHEBI:57540"/>
    </ligand>
</feature>
<dbReference type="InterPro" id="IPR008141">
    <property type="entry name" value="Ala_DH"/>
</dbReference>
<dbReference type="Pfam" id="PF01262">
    <property type="entry name" value="AlaDh_PNT_C"/>
    <property type="match status" value="1"/>
</dbReference>
<dbReference type="SUPFAM" id="SSF52283">
    <property type="entry name" value="Formate/glycerate dehydrogenase catalytic domain-like"/>
    <property type="match status" value="1"/>
</dbReference>
<evidence type="ECO:0000259" key="13">
    <source>
        <dbReference type="SMART" id="SM01003"/>
    </source>
</evidence>
<feature type="binding site" evidence="11">
    <location>
        <position position="203"/>
    </location>
    <ligand>
        <name>NAD(+)</name>
        <dbReference type="ChEBI" id="CHEBI:57540"/>
    </ligand>
</feature>
<feature type="domain" description="Alanine dehydrogenase/pyridine nucleotide transhydrogenase N-terminal" evidence="13">
    <location>
        <begin position="4"/>
        <end position="137"/>
    </location>
</feature>
<evidence type="ECO:0000256" key="11">
    <source>
        <dbReference type="PIRSR" id="PIRSR000183-3"/>
    </source>
</evidence>